<protein>
    <submittedName>
        <fullName evidence="1">Uncharacterized protein</fullName>
    </submittedName>
</protein>
<evidence type="ECO:0000313" key="1">
    <source>
        <dbReference type="EMBL" id="OGF27093.1"/>
    </source>
</evidence>
<evidence type="ECO:0000313" key="2">
    <source>
        <dbReference type="Proteomes" id="UP000178367"/>
    </source>
</evidence>
<gene>
    <name evidence="1" type="ORF">A2227_04370</name>
</gene>
<organism evidence="1 2">
    <name type="scientific">Candidatus Falkowbacteria bacterium RIFOXYA2_FULL_47_19</name>
    <dbReference type="NCBI Taxonomy" id="1797994"/>
    <lineage>
        <taxon>Bacteria</taxon>
        <taxon>Candidatus Falkowiibacteriota</taxon>
    </lineage>
</organism>
<dbReference type="EMBL" id="MFGB01000010">
    <property type="protein sequence ID" value="OGF27093.1"/>
    <property type="molecule type" value="Genomic_DNA"/>
</dbReference>
<reference evidence="1 2" key="1">
    <citation type="journal article" date="2016" name="Nat. Commun.">
        <title>Thousands of microbial genomes shed light on interconnected biogeochemical processes in an aquifer system.</title>
        <authorList>
            <person name="Anantharaman K."/>
            <person name="Brown C.T."/>
            <person name="Hug L.A."/>
            <person name="Sharon I."/>
            <person name="Castelle C.J."/>
            <person name="Probst A.J."/>
            <person name="Thomas B.C."/>
            <person name="Singh A."/>
            <person name="Wilkins M.J."/>
            <person name="Karaoz U."/>
            <person name="Brodie E.L."/>
            <person name="Williams K.H."/>
            <person name="Hubbard S.S."/>
            <person name="Banfield J.F."/>
        </authorList>
    </citation>
    <scope>NUCLEOTIDE SEQUENCE [LARGE SCALE GENOMIC DNA]</scope>
</reference>
<dbReference type="Proteomes" id="UP000178367">
    <property type="component" value="Unassembled WGS sequence"/>
</dbReference>
<comment type="caution">
    <text evidence="1">The sequence shown here is derived from an EMBL/GenBank/DDBJ whole genome shotgun (WGS) entry which is preliminary data.</text>
</comment>
<accession>A0A1F5SKV5</accession>
<dbReference type="AlphaFoldDB" id="A0A1F5SKV5"/>
<proteinExistence type="predicted"/>
<name>A0A1F5SKV5_9BACT</name>
<sequence length="131" mass="15155">MNYNELPKINPQEKDAFDEMRDRDNLIIDKFSTLNTGMTDFEDELNDMDDQEMRDGIASDLNKKLDSLLNKIIKDGENKTFHTLADKTLALATEMQTYIFKFDNMKEDEAKNAVQEIISEVDELLKIIGEV</sequence>